<accession>A0AA39L4Z9</accession>
<proteinExistence type="predicted"/>
<evidence type="ECO:0000313" key="2">
    <source>
        <dbReference type="EMBL" id="KAK0384124.1"/>
    </source>
</evidence>
<dbReference type="AlphaFoldDB" id="A0AA39L4Z9"/>
<dbReference type="Proteomes" id="UP001175261">
    <property type="component" value="Unassembled WGS sequence"/>
</dbReference>
<protein>
    <submittedName>
        <fullName evidence="2">Uncharacterized protein</fullName>
    </submittedName>
</protein>
<gene>
    <name evidence="2" type="ORF">NLU13_8213</name>
</gene>
<sequence length="124" mass="13139">MLCVAGTPYSVFNIFPSLPKFFVDQTATMSSSAILPRPMTFLTLAPATSSSYPQPQSQQRSAPVLEGSAVASGTVEGEVPAPVQRRSSSVSSTGFRILKLGPVHWGEHLGEEADKGDFVDVPSL</sequence>
<keyword evidence="3" id="KW-1185">Reference proteome</keyword>
<organism evidence="2 3">
    <name type="scientific">Sarocladium strictum</name>
    <name type="common">Black bundle disease fungus</name>
    <name type="synonym">Acremonium strictum</name>
    <dbReference type="NCBI Taxonomy" id="5046"/>
    <lineage>
        <taxon>Eukaryota</taxon>
        <taxon>Fungi</taxon>
        <taxon>Dikarya</taxon>
        <taxon>Ascomycota</taxon>
        <taxon>Pezizomycotina</taxon>
        <taxon>Sordariomycetes</taxon>
        <taxon>Hypocreomycetidae</taxon>
        <taxon>Hypocreales</taxon>
        <taxon>Sarocladiaceae</taxon>
        <taxon>Sarocladium</taxon>
    </lineage>
</organism>
<reference evidence="2" key="1">
    <citation type="submission" date="2022-10" db="EMBL/GenBank/DDBJ databases">
        <title>Determination and structural analysis of whole genome sequence of Sarocladium strictum F4-1.</title>
        <authorList>
            <person name="Hu L."/>
            <person name="Jiang Y."/>
        </authorList>
    </citation>
    <scope>NUCLEOTIDE SEQUENCE</scope>
    <source>
        <strain evidence="2">F4-1</strain>
    </source>
</reference>
<feature type="compositionally biased region" description="Low complexity" evidence="1">
    <location>
        <begin position="46"/>
        <end position="63"/>
    </location>
</feature>
<dbReference type="EMBL" id="JAPDFR010000008">
    <property type="protein sequence ID" value="KAK0384124.1"/>
    <property type="molecule type" value="Genomic_DNA"/>
</dbReference>
<feature type="region of interest" description="Disordered" evidence="1">
    <location>
        <begin position="46"/>
        <end position="92"/>
    </location>
</feature>
<name>A0AA39L4Z9_SARSR</name>
<evidence type="ECO:0000256" key="1">
    <source>
        <dbReference type="SAM" id="MobiDB-lite"/>
    </source>
</evidence>
<evidence type="ECO:0000313" key="3">
    <source>
        <dbReference type="Proteomes" id="UP001175261"/>
    </source>
</evidence>
<comment type="caution">
    <text evidence="2">The sequence shown here is derived from an EMBL/GenBank/DDBJ whole genome shotgun (WGS) entry which is preliminary data.</text>
</comment>